<dbReference type="PANTHER" id="PTHR11241">
    <property type="entry name" value="DEOXYURIDINE 5'-TRIPHOSPHATE NUCLEOTIDOHYDROLASE"/>
    <property type="match status" value="1"/>
</dbReference>
<dbReference type="GO" id="GO:0000287">
    <property type="term" value="F:magnesium ion binding"/>
    <property type="evidence" value="ECO:0007669"/>
    <property type="project" value="InterPro"/>
</dbReference>
<comment type="similarity">
    <text evidence="2">Belongs to the dUTPase family.</text>
</comment>
<sequence>MKTIKIKILNRSIPVPKYAHAGDAGLDLYSSINCELKPFERKKIPTGIKISIPQGYAGFIQPRSGLAAKNGISIVNTPGLIDSGYRGEVCAILINLDPKNVFKVKKGDKICQLVIQKVEKIKLEINEDLDETSRGECGFG</sequence>
<evidence type="ECO:0000256" key="7">
    <source>
        <dbReference type="ARBA" id="ARBA00023080"/>
    </source>
</evidence>
<accession>X1LHS9</accession>
<evidence type="ECO:0000256" key="2">
    <source>
        <dbReference type="ARBA" id="ARBA00006581"/>
    </source>
</evidence>
<evidence type="ECO:0000256" key="4">
    <source>
        <dbReference type="ARBA" id="ARBA00022723"/>
    </source>
</evidence>
<keyword evidence="4" id="KW-0479">Metal-binding</keyword>
<gene>
    <name evidence="9" type="ORF">S06H3_00628</name>
</gene>
<dbReference type="Pfam" id="PF00692">
    <property type="entry name" value="dUTPase"/>
    <property type="match status" value="1"/>
</dbReference>
<dbReference type="PANTHER" id="PTHR11241:SF0">
    <property type="entry name" value="DEOXYURIDINE 5'-TRIPHOSPHATE NUCLEOTIDOHYDROLASE"/>
    <property type="match status" value="1"/>
</dbReference>
<evidence type="ECO:0000256" key="5">
    <source>
        <dbReference type="ARBA" id="ARBA00022801"/>
    </source>
</evidence>
<keyword evidence="7" id="KW-0546">Nucleotide metabolism</keyword>
<dbReference type="EMBL" id="BARV01000120">
    <property type="protein sequence ID" value="GAH93708.1"/>
    <property type="molecule type" value="Genomic_DNA"/>
</dbReference>
<dbReference type="GO" id="GO:0046081">
    <property type="term" value="P:dUTP catabolic process"/>
    <property type="evidence" value="ECO:0007669"/>
    <property type="project" value="InterPro"/>
</dbReference>
<dbReference type="InterPro" id="IPR029054">
    <property type="entry name" value="dUTPase-like"/>
</dbReference>
<evidence type="ECO:0000313" key="9">
    <source>
        <dbReference type="EMBL" id="GAH93708.1"/>
    </source>
</evidence>
<evidence type="ECO:0000259" key="8">
    <source>
        <dbReference type="Pfam" id="PF00692"/>
    </source>
</evidence>
<dbReference type="EC" id="3.6.1.23" evidence="3"/>
<organism evidence="9">
    <name type="scientific">marine sediment metagenome</name>
    <dbReference type="NCBI Taxonomy" id="412755"/>
    <lineage>
        <taxon>unclassified sequences</taxon>
        <taxon>metagenomes</taxon>
        <taxon>ecological metagenomes</taxon>
    </lineage>
</organism>
<dbReference type="InterPro" id="IPR033704">
    <property type="entry name" value="dUTPase_trimeric"/>
</dbReference>
<dbReference type="NCBIfam" id="TIGR00576">
    <property type="entry name" value="dut"/>
    <property type="match status" value="1"/>
</dbReference>
<comment type="caution">
    <text evidence="9">The sequence shown here is derived from an EMBL/GenBank/DDBJ whole genome shotgun (WGS) entry which is preliminary data.</text>
</comment>
<dbReference type="InterPro" id="IPR036157">
    <property type="entry name" value="dUTPase-like_sf"/>
</dbReference>
<dbReference type="NCBIfam" id="NF001862">
    <property type="entry name" value="PRK00601.1"/>
    <property type="match status" value="1"/>
</dbReference>
<evidence type="ECO:0000256" key="3">
    <source>
        <dbReference type="ARBA" id="ARBA00012379"/>
    </source>
</evidence>
<dbReference type="AlphaFoldDB" id="X1LHS9"/>
<evidence type="ECO:0000256" key="6">
    <source>
        <dbReference type="ARBA" id="ARBA00022842"/>
    </source>
</evidence>
<dbReference type="GO" id="GO:0004170">
    <property type="term" value="F:dUTP diphosphatase activity"/>
    <property type="evidence" value="ECO:0007669"/>
    <property type="project" value="UniProtKB-EC"/>
</dbReference>
<keyword evidence="6" id="KW-0460">Magnesium</keyword>
<feature type="non-terminal residue" evidence="9">
    <location>
        <position position="140"/>
    </location>
</feature>
<dbReference type="CDD" id="cd07557">
    <property type="entry name" value="trimeric_dUTPase"/>
    <property type="match status" value="1"/>
</dbReference>
<evidence type="ECO:0000256" key="1">
    <source>
        <dbReference type="ARBA" id="ARBA00001946"/>
    </source>
</evidence>
<dbReference type="Gene3D" id="2.70.40.10">
    <property type="match status" value="1"/>
</dbReference>
<dbReference type="FunFam" id="2.70.40.10:FF:000008">
    <property type="entry name" value="Deoxyuridine 5'-triphosphate nucleotidohydrolase"/>
    <property type="match status" value="1"/>
</dbReference>
<dbReference type="SUPFAM" id="SSF51283">
    <property type="entry name" value="dUTPase-like"/>
    <property type="match status" value="1"/>
</dbReference>
<comment type="cofactor">
    <cofactor evidence="1">
        <name>Mg(2+)</name>
        <dbReference type="ChEBI" id="CHEBI:18420"/>
    </cofactor>
</comment>
<dbReference type="GO" id="GO:0006226">
    <property type="term" value="P:dUMP biosynthetic process"/>
    <property type="evidence" value="ECO:0007669"/>
    <property type="project" value="InterPro"/>
</dbReference>
<proteinExistence type="inferred from homology"/>
<keyword evidence="5" id="KW-0378">Hydrolase</keyword>
<reference evidence="9" key="1">
    <citation type="journal article" date="2014" name="Front. Microbiol.">
        <title>High frequency of phylogenetically diverse reductive dehalogenase-homologous genes in deep subseafloor sedimentary metagenomes.</title>
        <authorList>
            <person name="Kawai M."/>
            <person name="Futagami T."/>
            <person name="Toyoda A."/>
            <person name="Takaki Y."/>
            <person name="Nishi S."/>
            <person name="Hori S."/>
            <person name="Arai W."/>
            <person name="Tsubouchi T."/>
            <person name="Morono Y."/>
            <person name="Uchiyama I."/>
            <person name="Ito T."/>
            <person name="Fujiyama A."/>
            <person name="Inagaki F."/>
            <person name="Takami H."/>
        </authorList>
    </citation>
    <scope>NUCLEOTIDE SEQUENCE</scope>
    <source>
        <strain evidence="9">Expedition CK06-06</strain>
    </source>
</reference>
<dbReference type="InterPro" id="IPR008181">
    <property type="entry name" value="dUTPase"/>
</dbReference>
<feature type="domain" description="dUTPase-like" evidence="8">
    <location>
        <begin position="13"/>
        <end position="140"/>
    </location>
</feature>
<protein>
    <recommendedName>
        <fullName evidence="3">dUTP diphosphatase</fullName>
        <ecNumber evidence="3">3.6.1.23</ecNumber>
    </recommendedName>
</protein>
<name>X1LHS9_9ZZZZ</name>